<keyword evidence="2" id="KW-0732">Signal</keyword>
<dbReference type="EnsemblMetazoa" id="RPRC013079-RA">
    <property type="protein sequence ID" value="RPRC013079-PA"/>
    <property type="gene ID" value="RPRC013079"/>
</dbReference>
<reference evidence="3" key="1">
    <citation type="submission" date="2015-05" db="UniProtKB">
        <authorList>
            <consortium name="EnsemblMetazoa"/>
        </authorList>
    </citation>
    <scope>IDENTIFICATION</scope>
</reference>
<evidence type="ECO:0000313" key="4">
    <source>
        <dbReference type="Proteomes" id="UP000015103"/>
    </source>
</evidence>
<dbReference type="VEuPathDB" id="VectorBase:RPRC013079"/>
<evidence type="ECO:0000256" key="2">
    <source>
        <dbReference type="SAM" id="SignalP"/>
    </source>
</evidence>
<evidence type="ECO:0000313" key="3">
    <source>
        <dbReference type="EnsemblMetazoa" id="RPRC013079-PA"/>
    </source>
</evidence>
<dbReference type="AlphaFoldDB" id="T1I9V8"/>
<dbReference type="Proteomes" id="UP000015103">
    <property type="component" value="Unassembled WGS sequence"/>
</dbReference>
<proteinExistence type="predicted"/>
<dbReference type="HOGENOM" id="CLU_1808597_0_0_1"/>
<keyword evidence="4" id="KW-1185">Reference proteome</keyword>
<organism evidence="3 4">
    <name type="scientific">Rhodnius prolixus</name>
    <name type="common">Triatomid bug</name>
    <dbReference type="NCBI Taxonomy" id="13249"/>
    <lineage>
        <taxon>Eukaryota</taxon>
        <taxon>Metazoa</taxon>
        <taxon>Ecdysozoa</taxon>
        <taxon>Arthropoda</taxon>
        <taxon>Hexapoda</taxon>
        <taxon>Insecta</taxon>
        <taxon>Pterygota</taxon>
        <taxon>Neoptera</taxon>
        <taxon>Paraneoptera</taxon>
        <taxon>Hemiptera</taxon>
        <taxon>Heteroptera</taxon>
        <taxon>Panheteroptera</taxon>
        <taxon>Cimicomorpha</taxon>
        <taxon>Reduviidae</taxon>
        <taxon>Triatominae</taxon>
        <taxon>Rhodnius</taxon>
    </lineage>
</organism>
<feature type="compositionally biased region" description="Pro residues" evidence="1">
    <location>
        <begin position="106"/>
        <end position="129"/>
    </location>
</feature>
<feature type="region of interest" description="Disordered" evidence="1">
    <location>
        <begin position="103"/>
        <end position="143"/>
    </location>
</feature>
<evidence type="ECO:0000256" key="1">
    <source>
        <dbReference type="SAM" id="MobiDB-lite"/>
    </source>
</evidence>
<feature type="signal peptide" evidence="2">
    <location>
        <begin position="1"/>
        <end position="21"/>
    </location>
</feature>
<dbReference type="InParanoid" id="T1I9V8"/>
<name>T1I9V8_RHOPR</name>
<feature type="chain" id="PRO_5043982854" evidence="2">
    <location>
        <begin position="22"/>
        <end position="143"/>
    </location>
</feature>
<dbReference type="RefSeq" id="XP_073979565.1">
    <property type="nucleotide sequence ID" value="XM_074123464.1"/>
</dbReference>
<dbReference type="GeneID" id="141451793"/>
<sequence>MIFKFSYCLFIYLLLVKYSGAENDVPEYKVVQHYEQFNEQPDERIPDNWYRVNKTTECKNWFESVMDFFFGDADESRGHPGGVFTRMITWVRRGLCRMNGNCPEEQPYPTPDFPSPQLPSIPEYVPPTEPDAEIIPDEANDVQ</sequence>
<protein>
    <submittedName>
        <fullName evidence="3">Uncharacterized protein</fullName>
    </submittedName>
</protein>
<dbReference type="EMBL" id="ACPB03012651">
    <property type="status" value="NOT_ANNOTATED_CDS"/>
    <property type="molecule type" value="Genomic_DNA"/>
</dbReference>
<accession>T1I9V8</accession>
<feature type="compositionally biased region" description="Acidic residues" evidence="1">
    <location>
        <begin position="130"/>
        <end position="143"/>
    </location>
</feature>